<sequence length="464" mass="49247">SGMLSFGKKLGSMFKHEENKPAISLPPVEEITYASRSTPSLKDTPSTSAESRSLPEKLKKEQERLEREKRANQERMQRERSRAVMAKRNQAIKSRNADFEYQSVSSGRLAMGNPTRNVKPKVSKEETSAFGNGVVPPSVMAAQSFGATNTTLSVNGANPGRQARLQPSNSGMPLLGGSYEYRTKRRKEDDDDQSMSSSDVQSIGRMSVISFATVDSDPGPGRSLRKRRSAYSYGLSPRPDGTATSLSSLQSYTNSPRSSHSVEPSLISGAGSIDAQFVSDFEARATFAAVNGAPLYSPAGLHPIMPHVANANSPAHSDVPDSMSPPNLQFLTLAGSPSQAPWTLDSPGGSINGDVDGNSVSTLGSRKMPGGMVSLHGVSPGHRGSPSFEYFGHHARSHPPTPHSGSGPAFFVQQVPPVPPLPTTSHLPGTNSLPPFSTLAAVSDMGSPAPQALDTTPHSLDHPP</sequence>
<evidence type="ECO:0000313" key="1">
    <source>
        <dbReference type="EMBL" id="CAG8599318.1"/>
    </source>
</evidence>
<accession>A0ACA9MKZ5</accession>
<organism evidence="1 2">
    <name type="scientific">Acaulospora colombiana</name>
    <dbReference type="NCBI Taxonomy" id="27376"/>
    <lineage>
        <taxon>Eukaryota</taxon>
        <taxon>Fungi</taxon>
        <taxon>Fungi incertae sedis</taxon>
        <taxon>Mucoromycota</taxon>
        <taxon>Glomeromycotina</taxon>
        <taxon>Glomeromycetes</taxon>
        <taxon>Diversisporales</taxon>
        <taxon>Acaulosporaceae</taxon>
        <taxon>Acaulospora</taxon>
    </lineage>
</organism>
<evidence type="ECO:0000313" key="2">
    <source>
        <dbReference type="Proteomes" id="UP000789525"/>
    </source>
</evidence>
<keyword evidence="2" id="KW-1185">Reference proteome</keyword>
<dbReference type="EMBL" id="CAJVPT010013809">
    <property type="protein sequence ID" value="CAG8599318.1"/>
    <property type="molecule type" value="Genomic_DNA"/>
</dbReference>
<protein>
    <submittedName>
        <fullName evidence="1">15556_t:CDS:1</fullName>
    </submittedName>
</protein>
<reference evidence="1" key="1">
    <citation type="submission" date="2021-06" db="EMBL/GenBank/DDBJ databases">
        <authorList>
            <person name="Kallberg Y."/>
            <person name="Tangrot J."/>
            <person name="Rosling A."/>
        </authorList>
    </citation>
    <scope>NUCLEOTIDE SEQUENCE</scope>
    <source>
        <strain evidence="1">CL356</strain>
    </source>
</reference>
<dbReference type="Proteomes" id="UP000789525">
    <property type="component" value="Unassembled WGS sequence"/>
</dbReference>
<proteinExistence type="predicted"/>
<name>A0ACA9MKZ5_9GLOM</name>
<gene>
    <name evidence="1" type="ORF">ACOLOM_LOCUS6625</name>
</gene>
<comment type="caution">
    <text evidence="1">The sequence shown here is derived from an EMBL/GenBank/DDBJ whole genome shotgun (WGS) entry which is preliminary data.</text>
</comment>
<feature type="non-terminal residue" evidence="1">
    <location>
        <position position="1"/>
    </location>
</feature>